<feature type="domain" description="CRAL-TRIO" evidence="1">
    <location>
        <begin position="188"/>
        <end position="349"/>
    </location>
</feature>
<dbReference type="PANTHER" id="PTHR10174">
    <property type="entry name" value="ALPHA-TOCOPHEROL TRANSFER PROTEIN-RELATED"/>
    <property type="match status" value="1"/>
</dbReference>
<evidence type="ECO:0000313" key="2">
    <source>
        <dbReference type="EMBL" id="GBN19334.1"/>
    </source>
</evidence>
<dbReference type="Gene3D" id="3.40.525.10">
    <property type="entry name" value="CRAL-TRIO lipid binding domain"/>
    <property type="match status" value="2"/>
</dbReference>
<evidence type="ECO:0000313" key="3">
    <source>
        <dbReference type="Proteomes" id="UP000499080"/>
    </source>
</evidence>
<dbReference type="Pfam" id="PF00650">
    <property type="entry name" value="CRAL_TRIO"/>
    <property type="match status" value="1"/>
</dbReference>
<organism evidence="2 3">
    <name type="scientific">Araneus ventricosus</name>
    <name type="common">Orbweaver spider</name>
    <name type="synonym">Epeira ventricosa</name>
    <dbReference type="NCBI Taxonomy" id="182803"/>
    <lineage>
        <taxon>Eukaryota</taxon>
        <taxon>Metazoa</taxon>
        <taxon>Ecdysozoa</taxon>
        <taxon>Arthropoda</taxon>
        <taxon>Chelicerata</taxon>
        <taxon>Arachnida</taxon>
        <taxon>Araneae</taxon>
        <taxon>Araneomorphae</taxon>
        <taxon>Entelegynae</taxon>
        <taxon>Araneoidea</taxon>
        <taxon>Araneidae</taxon>
        <taxon>Araneus</taxon>
    </lineage>
</organism>
<sequence>MSDSTEDISTLPLEINYIPDYIYEKYKDKLNFFHENKENYMQELKKLLQGDKLSENIDFEEDFLQLYLMQCKYDTTEAFSKIRNYLKLRRDYSFFYERIKFDFTSHPSCQVLTPLPHRLSDGSVIFLYEIDGRCLPAFVHSTQEILVLKEKLSTPPSIRNLINIQWCGDNNHKWSYLFTQPSRDHECATAITRVLRPESQRLSPTTDRPLLYHPISGKWNPEEISLETIEKILFMCLQQQLRHPLTQISGIQIIHDFTNTRFEHLKYCTLKNICLLNHISFEVLPIKFAGFHVVNGSYLFNLVLTLSRPFLPDYFSKILYVHSSVDELFDYFPKSAIPAKYGGTLTDYYMADWFKKANEEQDNFPIGGQKNFL</sequence>
<gene>
    <name evidence="2" type="ORF">AVEN_59631_1</name>
</gene>
<name>A0A4Y2LYA2_ARAVE</name>
<comment type="caution">
    <text evidence="2">The sequence shown here is derived from an EMBL/GenBank/DDBJ whole genome shotgun (WGS) entry which is preliminary data.</text>
</comment>
<dbReference type="AlphaFoldDB" id="A0A4Y2LYA2"/>
<keyword evidence="3" id="KW-1185">Reference proteome</keyword>
<reference evidence="2 3" key="1">
    <citation type="journal article" date="2019" name="Sci. Rep.">
        <title>Orb-weaving spider Araneus ventricosus genome elucidates the spidroin gene catalogue.</title>
        <authorList>
            <person name="Kono N."/>
            <person name="Nakamura H."/>
            <person name="Ohtoshi R."/>
            <person name="Moran D.A.P."/>
            <person name="Shinohara A."/>
            <person name="Yoshida Y."/>
            <person name="Fujiwara M."/>
            <person name="Mori M."/>
            <person name="Tomita M."/>
            <person name="Arakawa K."/>
        </authorList>
    </citation>
    <scope>NUCLEOTIDE SEQUENCE [LARGE SCALE GENOMIC DNA]</scope>
</reference>
<dbReference type="GO" id="GO:0016020">
    <property type="term" value="C:membrane"/>
    <property type="evidence" value="ECO:0007669"/>
    <property type="project" value="TreeGrafter"/>
</dbReference>
<dbReference type="InterPro" id="IPR036273">
    <property type="entry name" value="CRAL/TRIO_N_dom_sf"/>
</dbReference>
<dbReference type="InterPro" id="IPR001251">
    <property type="entry name" value="CRAL-TRIO_dom"/>
</dbReference>
<dbReference type="EMBL" id="BGPR01006479">
    <property type="protein sequence ID" value="GBN19334.1"/>
    <property type="molecule type" value="Genomic_DNA"/>
</dbReference>
<dbReference type="SUPFAM" id="SSF52087">
    <property type="entry name" value="CRAL/TRIO domain"/>
    <property type="match status" value="1"/>
</dbReference>
<dbReference type="Proteomes" id="UP000499080">
    <property type="component" value="Unassembled WGS sequence"/>
</dbReference>
<accession>A0A4Y2LYA2</accession>
<dbReference type="SUPFAM" id="SSF46938">
    <property type="entry name" value="CRAL/TRIO N-terminal domain"/>
    <property type="match status" value="1"/>
</dbReference>
<dbReference type="PANTHER" id="PTHR10174:SF130">
    <property type="entry name" value="ALPHA-TOCOPHEROL TRANSFER PROTEIN-LIKE"/>
    <property type="match status" value="1"/>
</dbReference>
<protein>
    <recommendedName>
        <fullName evidence="1">CRAL-TRIO domain-containing protein</fullName>
    </recommendedName>
</protein>
<proteinExistence type="predicted"/>
<dbReference type="CDD" id="cd00170">
    <property type="entry name" value="SEC14"/>
    <property type="match status" value="1"/>
</dbReference>
<dbReference type="PROSITE" id="PS50191">
    <property type="entry name" value="CRAL_TRIO"/>
    <property type="match status" value="1"/>
</dbReference>
<dbReference type="InterPro" id="IPR036865">
    <property type="entry name" value="CRAL-TRIO_dom_sf"/>
</dbReference>
<dbReference type="GO" id="GO:1902936">
    <property type="term" value="F:phosphatidylinositol bisphosphate binding"/>
    <property type="evidence" value="ECO:0007669"/>
    <property type="project" value="TreeGrafter"/>
</dbReference>
<evidence type="ECO:0000259" key="1">
    <source>
        <dbReference type="PROSITE" id="PS50191"/>
    </source>
</evidence>